<dbReference type="GO" id="GO:0015740">
    <property type="term" value="P:C4-dicarboxylate transport"/>
    <property type="evidence" value="ECO:0007669"/>
    <property type="project" value="TreeGrafter"/>
</dbReference>
<dbReference type="AlphaFoldDB" id="A0A178YKK7"/>
<protein>
    <recommendedName>
        <fullName evidence="9">TRAP transporter small permease protein</fullName>
    </recommendedName>
</protein>
<gene>
    <name evidence="11" type="ORF">ATB98_01030</name>
</gene>
<dbReference type="RefSeq" id="WP_066871030.1">
    <property type="nucleotide sequence ID" value="NZ_LNQB01000063.1"/>
</dbReference>
<keyword evidence="7 9" id="KW-0472">Membrane</keyword>
<comment type="caution">
    <text evidence="11">The sequence shown here is derived from an EMBL/GenBank/DDBJ whole genome shotgun (WGS) entry which is preliminary data.</text>
</comment>
<evidence type="ECO:0000256" key="3">
    <source>
        <dbReference type="ARBA" id="ARBA00022475"/>
    </source>
</evidence>
<feature type="transmembrane region" description="Helical" evidence="9">
    <location>
        <begin position="123"/>
        <end position="144"/>
    </location>
</feature>
<dbReference type="PANTHER" id="PTHR35011:SF2">
    <property type="entry name" value="2,3-DIKETO-L-GULONATE TRAP TRANSPORTER SMALL PERMEASE PROTEIN YIAM"/>
    <property type="match status" value="1"/>
</dbReference>
<dbReference type="GO" id="GO:0022857">
    <property type="term" value="F:transmembrane transporter activity"/>
    <property type="evidence" value="ECO:0007669"/>
    <property type="project" value="UniProtKB-UniRule"/>
</dbReference>
<comment type="subunit">
    <text evidence="9">The complex comprises the extracytoplasmic solute receptor protein and the two transmembrane proteins.</text>
</comment>
<accession>A0A178YKK7</accession>
<dbReference type="PANTHER" id="PTHR35011">
    <property type="entry name" value="2,3-DIKETO-L-GULONATE TRAP TRANSPORTER SMALL PERMEASE PROTEIN YIAM"/>
    <property type="match status" value="1"/>
</dbReference>
<dbReference type="Pfam" id="PF04290">
    <property type="entry name" value="DctQ"/>
    <property type="match status" value="1"/>
</dbReference>
<evidence type="ECO:0000256" key="4">
    <source>
        <dbReference type="ARBA" id="ARBA00022519"/>
    </source>
</evidence>
<reference evidence="11 12" key="1">
    <citation type="submission" date="2015-11" db="EMBL/GenBank/DDBJ databases">
        <title>Ensifer anhuiense sp. nov., an effective nitrogen fixation bacterium with Glycine soja.</title>
        <authorList>
            <person name="Yan H."/>
            <person name="Chen W."/>
        </authorList>
    </citation>
    <scope>NUCLEOTIDE SEQUENCE [LARGE SCALE GENOMIC DNA]</scope>
    <source>
        <strain evidence="11 12">LMG 7837</strain>
    </source>
</reference>
<feature type="transmembrane region" description="Helical" evidence="9">
    <location>
        <begin position="86"/>
        <end position="103"/>
    </location>
</feature>
<sequence length="187" mass="20028">MTRIIDFCFLALKAAIALLLAGMVVLVFGNVVLRYAFNQGITVSEELSRMFFVWLTFLGAVVALREHGHLGVDSLIKRLPPLGAKVAVLGGHGLMLYATWLMISGSWSQTLINLHVGAPATGISMAFFYGAGLAFGIPAFLILLSDAFAVATGRIDVTTAELVRDSEDEAALNELPEPTLGQLSPKH</sequence>
<comment type="function">
    <text evidence="9">Part of the tripartite ATP-independent periplasmic (TRAP) transport system.</text>
</comment>
<evidence type="ECO:0000256" key="5">
    <source>
        <dbReference type="ARBA" id="ARBA00022692"/>
    </source>
</evidence>
<proteinExistence type="inferred from homology"/>
<evidence type="ECO:0000259" key="10">
    <source>
        <dbReference type="Pfam" id="PF04290"/>
    </source>
</evidence>
<organism evidence="11 12">
    <name type="scientific">Sinorhizobium saheli</name>
    <dbReference type="NCBI Taxonomy" id="36856"/>
    <lineage>
        <taxon>Bacteria</taxon>
        <taxon>Pseudomonadati</taxon>
        <taxon>Pseudomonadota</taxon>
        <taxon>Alphaproteobacteria</taxon>
        <taxon>Hyphomicrobiales</taxon>
        <taxon>Rhizobiaceae</taxon>
        <taxon>Sinorhizobium/Ensifer group</taxon>
        <taxon>Sinorhizobium</taxon>
    </lineage>
</organism>
<evidence type="ECO:0000256" key="2">
    <source>
        <dbReference type="ARBA" id="ARBA00022448"/>
    </source>
</evidence>
<keyword evidence="2 9" id="KW-0813">Transport</keyword>
<comment type="subcellular location">
    <subcellularLocation>
        <location evidence="1 9">Cell inner membrane</location>
        <topology evidence="1 9">Multi-pass membrane protein</topology>
    </subcellularLocation>
</comment>
<evidence type="ECO:0000256" key="1">
    <source>
        <dbReference type="ARBA" id="ARBA00004429"/>
    </source>
</evidence>
<comment type="similarity">
    <text evidence="8 9">Belongs to the TRAP transporter small permease family.</text>
</comment>
<keyword evidence="4 9" id="KW-0997">Cell inner membrane</keyword>
<keyword evidence="3" id="KW-1003">Cell membrane</keyword>
<dbReference type="GO" id="GO:0005886">
    <property type="term" value="C:plasma membrane"/>
    <property type="evidence" value="ECO:0007669"/>
    <property type="project" value="UniProtKB-SubCell"/>
</dbReference>
<dbReference type="InterPro" id="IPR055348">
    <property type="entry name" value="DctQ"/>
</dbReference>
<evidence type="ECO:0000313" key="12">
    <source>
        <dbReference type="Proteomes" id="UP000078507"/>
    </source>
</evidence>
<evidence type="ECO:0000313" key="11">
    <source>
        <dbReference type="EMBL" id="OAP47974.1"/>
    </source>
</evidence>
<feature type="transmembrane region" description="Helical" evidence="9">
    <location>
        <begin position="7"/>
        <end position="28"/>
    </location>
</feature>
<feature type="domain" description="Tripartite ATP-independent periplasmic transporters DctQ component" evidence="10">
    <location>
        <begin position="23"/>
        <end position="147"/>
    </location>
</feature>
<dbReference type="Proteomes" id="UP000078507">
    <property type="component" value="Unassembled WGS sequence"/>
</dbReference>
<evidence type="ECO:0000256" key="8">
    <source>
        <dbReference type="ARBA" id="ARBA00038436"/>
    </source>
</evidence>
<evidence type="ECO:0000256" key="9">
    <source>
        <dbReference type="RuleBase" id="RU369079"/>
    </source>
</evidence>
<dbReference type="OrthoDB" id="4964541at2"/>
<dbReference type="InterPro" id="IPR007387">
    <property type="entry name" value="TRAP_DctQ"/>
</dbReference>
<keyword evidence="12" id="KW-1185">Reference proteome</keyword>
<evidence type="ECO:0000256" key="7">
    <source>
        <dbReference type="ARBA" id="ARBA00023136"/>
    </source>
</evidence>
<keyword evidence="5 9" id="KW-0812">Transmembrane</keyword>
<keyword evidence="6 9" id="KW-1133">Transmembrane helix</keyword>
<dbReference type="STRING" id="36856.ATB98_01030"/>
<evidence type="ECO:0000256" key="6">
    <source>
        <dbReference type="ARBA" id="ARBA00022989"/>
    </source>
</evidence>
<name>A0A178YKK7_SINSA</name>
<feature type="transmembrane region" description="Helical" evidence="9">
    <location>
        <begin position="48"/>
        <end position="65"/>
    </location>
</feature>
<dbReference type="EMBL" id="LNQB01000063">
    <property type="protein sequence ID" value="OAP47974.1"/>
    <property type="molecule type" value="Genomic_DNA"/>
</dbReference>